<accession>A0ABY8VJ88</accession>
<dbReference type="RefSeq" id="WP_284874223.1">
    <property type="nucleotide sequence ID" value="NZ_CP126970.1"/>
</dbReference>
<dbReference type="PANTHER" id="PTHR42912:SF93">
    <property type="entry name" value="N6-ADENOSINE-METHYLTRANSFERASE TMT1A"/>
    <property type="match status" value="1"/>
</dbReference>
<name>A0ABY8VJ88_9CORY</name>
<dbReference type="SUPFAM" id="SSF53335">
    <property type="entry name" value="S-adenosyl-L-methionine-dependent methyltransferases"/>
    <property type="match status" value="1"/>
</dbReference>
<gene>
    <name evidence="2" type="ORF">QP029_10350</name>
</gene>
<dbReference type="InterPro" id="IPR013216">
    <property type="entry name" value="Methyltransf_11"/>
</dbReference>
<dbReference type="EC" id="2.1.1.-" evidence="2"/>
<dbReference type="CDD" id="cd02440">
    <property type="entry name" value="AdoMet_MTases"/>
    <property type="match status" value="1"/>
</dbReference>
<dbReference type="InterPro" id="IPR050508">
    <property type="entry name" value="Methyltransf_Superfamily"/>
</dbReference>
<keyword evidence="2" id="KW-0489">Methyltransferase</keyword>
<dbReference type="GO" id="GO:0008168">
    <property type="term" value="F:methyltransferase activity"/>
    <property type="evidence" value="ECO:0007669"/>
    <property type="project" value="UniProtKB-KW"/>
</dbReference>
<dbReference type="Proteomes" id="UP001238805">
    <property type="component" value="Chromosome"/>
</dbReference>
<keyword evidence="3" id="KW-1185">Reference proteome</keyword>
<dbReference type="GO" id="GO:0032259">
    <property type="term" value="P:methylation"/>
    <property type="evidence" value="ECO:0007669"/>
    <property type="project" value="UniProtKB-KW"/>
</dbReference>
<evidence type="ECO:0000313" key="3">
    <source>
        <dbReference type="Proteomes" id="UP001238805"/>
    </source>
</evidence>
<dbReference type="InterPro" id="IPR029063">
    <property type="entry name" value="SAM-dependent_MTases_sf"/>
</dbReference>
<organism evidence="2 3">
    <name type="scientific">Corynebacterium suedekumii</name>
    <dbReference type="NCBI Taxonomy" id="3049801"/>
    <lineage>
        <taxon>Bacteria</taxon>
        <taxon>Bacillati</taxon>
        <taxon>Actinomycetota</taxon>
        <taxon>Actinomycetes</taxon>
        <taxon>Mycobacteriales</taxon>
        <taxon>Corynebacteriaceae</taxon>
        <taxon>Corynebacterium</taxon>
    </lineage>
</organism>
<evidence type="ECO:0000259" key="1">
    <source>
        <dbReference type="Pfam" id="PF08241"/>
    </source>
</evidence>
<sequence length="253" mass="28358">MTTSEPSATPLAGQAASANRAWWDSDAERYHADHAAYLDGFHWCPEMLAESDARLLGDVTGLEVLELGCGSAPCSSWLARDGVGFVTGFDISREMLRRADGRVPLTQADAQALPYRDASFDVVFSVFGALPFVPDVTAVLVDVARVLRPGGRLVFAVNHPIRWIFPDDPEAFEAQISYFEREYVERDDDGTVTYTEFHRTFGDWVRALDDAGFHLRDLVEPEWPDQLTENWGQWSPQRGRIFPGSAIFLTEKR</sequence>
<evidence type="ECO:0000313" key="2">
    <source>
        <dbReference type="EMBL" id="WIM69629.1"/>
    </source>
</evidence>
<dbReference type="EMBL" id="CP126970">
    <property type="protein sequence ID" value="WIM69629.1"/>
    <property type="molecule type" value="Genomic_DNA"/>
</dbReference>
<proteinExistence type="predicted"/>
<dbReference type="PANTHER" id="PTHR42912">
    <property type="entry name" value="METHYLTRANSFERASE"/>
    <property type="match status" value="1"/>
</dbReference>
<keyword evidence="2" id="KW-0808">Transferase</keyword>
<reference evidence="2 3" key="1">
    <citation type="submission" date="2023-05" db="EMBL/GenBank/DDBJ databases">
        <title>Corynebacterium suedekumii sp. nov. and Corynebacterium breve sp. nov. isolated from raw cow's milk.</title>
        <authorList>
            <person name="Baer M.K."/>
            <person name="Mehl L."/>
            <person name="Hellmuth R."/>
            <person name="Marke G."/>
            <person name="Lipski A."/>
        </authorList>
    </citation>
    <scope>NUCLEOTIDE SEQUENCE [LARGE SCALE GENOMIC DNA]</scope>
    <source>
        <strain evidence="2 3">LM112</strain>
    </source>
</reference>
<protein>
    <submittedName>
        <fullName evidence="2">Class I SAM-dependent methyltransferase</fullName>
        <ecNumber evidence="2">2.1.1.-</ecNumber>
    </submittedName>
</protein>
<dbReference type="Pfam" id="PF08241">
    <property type="entry name" value="Methyltransf_11"/>
    <property type="match status" value="1"/>
</dbReference>
<feature type="domain" description="Methyltransferase type 11" evidence="1">
    <location>
        <begin position="65"/>
        <end position="155"/>
    </location>
</feature>
<dbReference type="Gene3D" id="3.40.50.150">
    <property type="entry name" value="Vaccinia Virus protein VP39"/>
    <property type="match status" value="1"/>
</dbReference>